<feature type="compositionally biased region" description="Basic and acidic residues" evidence="2">
    <location>
        <begin position="325"/>
        <end position="345"/>
    </location>
</feature>
<feature type="compositionally biased region" description="Basic and acidic residues" evidence="2">
    <location>
        <begin position="248"/>
        <end position="282"/>
    </location>
</feature>
<sequence>MNSSGLIFAMIVGAWAAYLVPMWLRRHDELNDSRPTERFSTAIRLLSGRSLTGRRKRPPEPGAEPSEPRAGDAPVEPSAGETELRATDLRAYADPITTVHAVGPGAAGGTAERPPAEDDPSAVSLPARVARARVLARRRRTTMVLLTCFALGGVVTAAAGRAWIWVPAVPAVLLIAYLRRIRAQERRRQSVTLDRARAEEAARALRERQAEIIAAAGAAEEAPARREPERERRRGAPREQRSPSAPRSAERHRAIVEQTDHAEWLDRQRHTSEPCDEAERWDPAPVPLPTYLNAPVAPRDGRHPGADLDAPDLWSAAPSAAVEARTAERDRSGEHGDPDPREDRAPRRRPPAARGPQRTPLFDQFADPDRPRAAGE</sequence>
<accession>A0A7W3XW92</accession>
<keyword evidence="3" id="KW-1133">Transmembrane helix</keyword>
<feature type="region of interest" description="Disordered" evidence="2">
    <location>
        <begin position="214"/>
        <end position="376"/>
    </location>
</feature>
<feature type="region of interest" description="Disordered" evidence="2">
    <location>
        <begin position="41"/>
        <end position="82"/>
    </location>
</feature>
<feature type="region of interest" description="Disordered" evidence="2">
    <location>
        <begin position="102"/>
        <end position="124"/>
    </location>
</feature>
<feature type="coiled-coil region" evidence="1">
    <location>
        <begin position="181"/>
        <end position="208"/>
    </location>
</feature>
<protein>
    <submittedName>
        <fullName evidence="4">Uncharacterized protein</fullName>
    </submittedName>
</protein>
<organism evidence="4 5">
    <name type="scientific">Streptomyces calidiresistens</name>
    <dbReference type="NCBI Taxonomy" id="1485586"/>
    <lineage>
        <taxon>Bacteria</taxon>
        <taxon>Bacillati</taxon>
        <taxon>Actinomycetota</taxon>
        <taxon>Actinomycetes</taxon>
        <taxon>Kitasatosporales</taxon>
        <taxon>Streptomycetaceae</taxon>
        <taxon>Streptomyces</taxon>
    </lineage>
</organism>
<evidence type="ECO:0000256" key="1">
    <source>
        <dbReference type="SAM" id="Coils"/>
    </source>
</evidence>
<gene>
    <name evidence="4" type="ORF">FOE67_08330</name>
</gene>
<feature type="compositionally biased region" description="Basic and acidic residues" evidence="2">
    <location>
        <begin position="222"/>
        <end position="241"/>
    </location>
</feature>
<dbReference type="Proteomes" id="UP000530234">
    <property type="component" value="Unassembled WGS sequence"/>
</dbReference>
<feature type="transmembrane region" description="Helical" evidence="3">
    <location>
        <begin position="141"/>
        <end position="158"/>
    </location>
</feature>
<keyword evidence="3" id="KW-0472">Membrane</keyword>
<reference evidence="5" key="1">
    <citation type="submission" date="2019-10" db="EMBL/GenBank/DDBJ databases">
        <title>Streptomyces sp. nov., a novel actinobacterium isolated from alkaline environment.</title>
        <authorList>
            <person name="Golinska P."/>
        </authorList>
    </citation>
    <scope>NUCLEOTIDE SEQUENCE [LARGE SCALE GENOMIC DNA]</scope>
    <source>
        <strain evidence="5">DSM 42108</strain>
    </source>
</reference>
<keyword evidence="3" id="KW-0812">Transmembrane</keyword>
<evidence type="ECO:0000256" key="3">
    <source>
        <dbReference type="SAM" id="Phobius"/>
    </source>
</evidence>
<comment type="caution">
    <text evidence="4">The sequence shown here is derived from an EMBL/GenBank/DDBJ whole genome shotgun (WGS) entry which is preliminary data.</text>
</comment>
<evidence type="ECO:0000256" key="2">
    <source>
        <dbReference type="SAM" id="MobiDB-lite"/>
    </source>
</evidence>
<keyword evidence="5" id="KW-1185">Reference proteome</keyword>
<feature type="compositionally biased region" description="Basic and acidic residues" evidence="2">
    <location>
        <begin position="367"/>
        <end position="376"/>
    </location>
</feature>
<feature type="transmembrane region" description="Helical" evidence="3">
    <location>
        <begin position="6"/>
        <end position="24"/>
    </location>
</feature>
<dbReference type="EMBL" id="VKHS01000132">
    <property type="protein sequence ID" value="MBB0229521.1"/>
    <property type="molecule type" value="Genomic_DNA"/>
</dbReference>
<dbReference type="AlphaFoldDB" id="A0A7W3XW92"/>
<name>A0A7W3XW92_9ACTN</name>
<keyword evidence="1" id="KW-0175">Coiled coil</keyword>
<evidence type="ECO:0000313" key="4">
    <source>
        <dbReference type="EMBL" id="MBB0229521.1"/>
    </source>
</evidence>
<evidence type="ECO:0000313" key="5">
    <source>
        <dbReference type="Proteomes" id="UP000530234"/>
    </source>
</evidence>
<proteinExistence type="predicted"/>